<accession>A0ABP5CFT4</accession>
<feature type="domain" description="Glycosyltransferase subfamily 4-like N-terminal" evidence="3">
    <location>
        <begin position="17"/>
        <end position="170"/>
    </location>
</feature>
<reference evidence="5" key="1">
    <citation type="journal article" date="2019" name="Int. J. Syst. Evol. Microbiol.">
        <title>The Global Catalogue of Microorganisms (GCM) 10K type strain sequencing project: providing services to taxonomists for standard genome sequencing and annotation.</title>
        <authorList>
            <consortium name="The Broad Institute Genomics Platform"/>
            <consortium name="The Broad Institute Genome Sequencing Center for Infectious Disease"/>
            <person name="Wu L."/>
            <person name="Ma J."/>
        </authorList>
    </citation>
    <scope>NUCLEOTIDE SEQUENCE [LARGE SCALE GENOMIC DNA]</scope>
    <source>
        <strain evidence="5">JCM 14901</strain>
    </source>
</reference>
<evidence type="ECO:0000256" key="1">
    <source>
        <dbReference type="ARBA" id="ARBA00022676"/>
    </source>
</evidence>
<keyword evidence="2" id="KW-0808">Transferase</keyword>
<dbReference type="PANTHER" id="PTHR12526:SF572">
    <property type="entry name" value="BLL5144 PROTEIN"/>
    <property type="match status" value="1"/>
</dbReference>
<comment type="caution">
    <text evidence="4">The sequence shown here is derived from an EMBL/GenBank/DDBJ whole genome shotgun (WGS) entry which is preliminary data.</text>
</comment>
<sequence>MTRFGFVSTYPPTRCGLATFTEALAAEMTAPPSDSAMIVRVLDGSEQRGRSMGERSLVSAELWPDDPASMRTAVEALNACDVAIVQHEYGIYGGRDGDEAVTLLNTLSVPVIVVLHTVLAAPTGHQRSVLQAVCGASAAVVVMTDNAAAILLDEYGVSAAKVTVIPHGVPSRHAETAAHHSDLKRVLTWGLISAGKGLEWGIRAVARLRDLDIPVEYVISGQTHPKVLAHEGERYRRGLQSLVAELGLQDRVTFDDRYVDAADLDGLIMSADVVLLPYVSHEQATSGVLAEAVAAGIPVVSTPFPHAMELLSSGAGQLVPHSDPEAMAMAIRRILTTSGTAEEMHQAALQESHLATWPVVAEQYRLLAESIDDVEAA</sequence>
<evidence type="ECO:0000313" key="5">
    <source>
        <dbReference type="Proteomes" id="UP001499933"/>
    </source>
</evidence>
<dbReference type="Gene3D" id="3.40.50.2000">
    <property type="entry name" value="Glycogen Phosphorylase B"/>
    <property type="match status" value="2"/>
</dbReference>
<keyword evidence="5" id="KW-1185">Reference proteome</keyword>
<keyword evidence="1" id="KW-0328">Glycosyltransferase</keyword>
<evidence type="ECO:0000256" key="2">
    <source>
        <dbReference type="ARBA" id="ARBA00022679"/>
    </source>
</evidence>
<dbReference type="RefSeq" id="WP_344095610.1">
    <property type="nucleotide sequence ID" value="NZ_BAAAOG010000005.1"/>
</dbReference>
<dbReference type="Pfam" id="PF13692">
    <property type="entry name" value="Glyco_trans_1_4"/>
    <property type="match status" value="1"/>
</dbReference>
<proteinExistence type="predicted"/>
<organism evidence="4 5">
    <name type="scientific">Microbacterium deminutum</name>
    <dbReference type="NCBI Taxonomy" id="344164"/>
    <lineage>
        <taxon>Bacteria</taxon>
        <taxon>Bacillati</taxon>
        <taxon>Actinomycetota</taxon>
        <taxon>Actinomycetes</taxon>
        <taxon>Micrococcales</taxon>
        <taxon>Microbacteriaceae</taxon>
        <taxon>Microbacterium</taxon>
    </lineage>
</organism>
<evidence type="ECO:0000313" key="4">
    <source>
        <dbReference type="EMBL" id="GAA1963370.1"/>
    </source>
</evidence>
<dbReference type="InterPro" id="IPR028098">
    <property type="entry name" value="Glyco_trans_4-like_N"/>
</dbReference>
<evidence type="ECO:0000259" key="3">
    <source>
        <dbReference type="Pfam" id="PF13439"/>
    </source>
</evidence>
<dbReference type="PANTHER" id="PTHR12526">
    <property type="entry name" value="GLYCOSYLTRANSFERASE"/>
    <property type="match status" value="1"/>
</dbReference>
<dbReference type="EMBL" id="BAAAOG010000005">
    <property type="protein sequence ID" value="GAA1963370.1"/>
    <property type="molecule type" value="Genomic_DNA"/>
</dbReference>
<dbReference type="SUPFAM" id="SSF53756">
    <property type="entry name" value="UDP-Glycosyltransferase/glycogen phosphorylase"/>
    <property type="match status" value="1"/>
</dbReference>
<protein>
    <submittedName>
        <fullName evidence="4">Glycosyltransferase</fullName>
    </submittedName>
</protein>
<name>A0ABP5CFT4_9MICO</name>
<dbReference type="Pfam" id="PF13439">
    <property type="entry name" value="Glyco_transf_4"/>
    <property type="match status" value="1"/>
</dbReference>
<gene>
    <name evidence="4" type="ORF">GCM10009776_27620</name>
</gene>
<dbReference type="Proteomes" id="UP001499933">
    <property type="component" value="Unassembled WGS sequence"/>
</dbReference>